<accession>A0ABQ9GWG8</accession>
<evidence type="ECO:0000313" key="2">
    <source>
        <dbReference type="EMBL" id="KAJ8876367.1"/>
    </source>
</evidence>
<gene>
    <name evidence="2" type="ORF">PR048_020812</name>
</gene>
<protein>
    <submittedName>
        <fullName evidence="2">Uncharacterized protein</fullName>
    </submittedName>
</protein>
<dbReference type="Proteomes" id="UP001159363">
    <property type="component" value="Chromosome 7"/>
</dbReference>
<dbReference type="EMBL" id="JARBHB010000008">
    <property type="protein sequence ID" value="KAJ8876367.1"/>
    <property type="molecule type" value="Genomic_DNA"/>
</dbReference>
<evidence type="ECO:0000313" key="3">
    <source>
        <dbReference type="Proteomes" id="UP001159363"/>
    </source>
</evidence>
<evidence type="ECO:0000256" key="1">
    <source>
        <dbReference type="SAM" id="MobiDB-lite"/>
    </source>
</evidence>
<organism evidence="2 3">
    <name type="scientific">Dryococelus australis</name>
    <dbReference type="NCBI Taxonomy" id="614101"/>
    <lineage>
        <taxon>Eukaryota</taxon>
        <taxon>Metazoa</taxon>
        <taxon>Ecdysozoa</taxon>
        <taxon>Arthropoda</taxon>
        <taxon>Hexapoda</taxon>
        <taxon>Insecta</taxon>
        <taxon>Pterygota</taxon>
        <taxon>Neoptera</taxon>
        <taxon>Polyneoptera</taxon>
        <taxon>Phasmatodea</taxon>
        <taxon>Verophasmatodea</taxon>
        <taxon>Anareolatae</taxon>
        <taxon>Phasmatidae</taxon>
        <taxon>Eurycanthinae</taxon>
        <taxon>Dryococelus</taxon>
    </lineage>
</organism>
<sequence>MEWSSNPTTPANTDQCATPLPSANIFKRAQYWPEKQATFLSSLAFVSSQHMCNCSFQAGRQINSTYCHVKAPAHRELSLSLYLSATEALWASRPLAWWPECFHIAVLTGKFPSAVQLPSSRIYHISRLSGEGRNIVSPLTPVWGRKESCLTSHMCLGKEGILSHLSCLYREGRKESCLTSHACLGKEGILSRLSCLYGEGRNPVAPLMPVWGRKESCLTSHTCMGKEGILSHLSCLSGEGMNLVSPLTPVWGRNESCSNRRHSMNGWRGRFGFPDKPVVDRPRELRWRIERDREGEKETEGERERECTDHEHSEASDRGGVCTEVLTTRPEYFTLCCAVLCEPTQTCPVHPSSRVQCSLASNIISCMCPAMLSYLGYMTAITFDDRIGGYSLALQLRIYRLHSILITPLDCQRIKEYVTLSEDCEALRAAGLTCCMFPTAVRALVLPGHVVDMCKIGGKYNDAGSTLMHFQGSVGTTSLRRLRILEVTEFDPSVVRRYNDTCPPPPFPEHTFPKVKTSSSRYRDSAIATVRQSQSRSLHGDSNARAALAINTIADGDSTALAYCQHDLSLAELPPVVLANPYLNKPPGASLNIDTTHTCVFIVTSVMEMRATFAGQQELPRWWETTRGQKLPPEQPTECIWGTLPLYSLIPSPLVAIPWNLSLTVILSREVIISTDILPACTYVTAATALRTAVSLRSVCGNLQNKNHAINFCVRRENTQRTIKADIMSTFVKFPCYPAYCVSPNEDYTVAFIHERRRAFIIIHNYGSLYGGGRPEMDKIKSYIKGPAYLDVELLEMDSFITNTSLCNVGVPPTLHKLVFPKAALAGQLSRYMRPYVFHPITRTNICFTRPWHYEVVPAVDRTRSRQAGFRKVLGTAVAERLDCSPPTKANTVESRLGHFQIVACWNRPGRCSWSAGFRGDLPFLPPLHSGAAPFSHHFTLIGSQYLKKKSDTWSHLNNIANPVRLHRHPDNVTKLELRVKFPQVAHHNSKHLHTFTRTESYKQDCVEPSAIYNQDEKIDVRLKQFRHGRTSCGQLPRTYSPAGGQDSVAGDIPRVGGEAKQSHLLDSSSARAAHTNQHYVVGYKLASQCPTLLRDIVHMEPREVSSDDERENLGTSHVHCFTHNELTVKESISVCALTCMAPIRKVVSSTPRQRAEMWLYTRRLQEPSWAPWIYLYGQHGYISMGTMDTPLWARSQLPNHYTSP</sequence>
<reference evidence="2 3" key="1">
    <citation type="submission" date="2023-02" db="EMBL/GenBank/DDBJ databases">
        <title>LHISI_Scaffold_Assembly.</title>
        <authorList>
            <person name="Stuart O.P."/>
            <person name="Cleave R."/>
            <person name="Magrath M.J.L."/>
            <person name="Mikheyev A.S."/>
        </authorList>
    </citation>
    <scope>NUCLEOTIDE SEQUENCE [LARGE SCALE GENOMIC DNA]</scope>
    <source>
        <strain evidence="2">Daus_M_001</strain>
        <tissue evidence="2">Leg muscle</tissue>
    </source>
</reference>
<proteinExistence type="predicted"/>
<feature type="region of interest" description="Disordered" evidence="1">
    <location>
        <begin position="293"/>
        <end position="314"/>
    </location>
</feature>
<comment type="caution">
    <text evidence="2">The sequence shown here is derived from an EMBL/GenBank/DDBJ whole genome shotgun (WGS) entry which is preliminary data.</text>
</comment>
<name>A0ABQ9GWG8_9NEOP</name>
<keyword evidence="3" id="KW-1185">Reference proteome</keyword>